<comment type="caution">
    <text evidence="9">The sequence shown here is derived from an EMBL/GenBank/DDBJ whole genome shotgun (WGS) entry which is preliminary data.</text>
</comment>
<dbReference type="GO" id="GO:0030170">
    <property type="term" value="F:pyridoxal phosphate binding"/>
    <property type="evidence" value="ECO:0007669"/>
    <property type="project" value="InterPro"/>
</dbReference>
<proteinExistence type="inferred from homology"/>
<dbReference type="CDD" id="cd00609">
    <property type="entry name" value="AAT_like"/>
    <property type="match status" value="1"/>
</dbReference>
<dbReference type="GO" id="GO:0004400">
    <property type="term" value="F:histidinol-phosphate transaminase activity"/>
    <property type="evidence" value="ECO:0007669"/>
    <property type="project" value="UniProtKB-UniRule"/>
</dbReference>
<organism evidence="9 10">
    <name type="scientific">Peribacillus castrilensis</name>
    <dbReference type="NCBI Taxonomy" id="2897690"/>
    <lineage>
        <taxon>Bacteria</taxon>
        <taxon>Bacillati</taxon>
        <taxon>Bacillota</taxon>
        <taxon>Bacilli</taxon>
        <taxon>Bacillales</taxon>
        <taxon>Bacillaceae</taxon>
        <taxon>Peribacillus</taxon>
    </lineage>
</organism>
<evidence type="ECO:0000256" key="1">
    <source>
        <dbReference type="ARBA" id="ARBA00001933"/>
    </source>
</evidence>
<evidence type="ECO:0000256" key="6">
    <source>
        <dbReference type="ARBA" id="ARBA00023102"/>
    </source>
</evidence>
<keyword evidence="7" id="KW-0028">Amino-acid biosynthesis</keyword>
<dbReference type="NCBIfam" id="TIGR01141">
    <property type="entry name" value="hisC"/>
    <property type="match status" value="1"/>
</dbReference>
<dbReference type="InterPro" id="IPR004839">
    <property type="entry name" value="Aminotransferase_I/II_large"/>
</dbReference>
<comment type="subunit">
    <text evidence="2 7">Homodimer.</text>
</comment>
<dbReference type="InterPro" id="IPR015421">
    <property type="entry name" value="PyrdxlP-dep_Trfase_major"/>
</dbReference>
<evidence type="ECO:0000256" key="2">
    <source>
        <dbReference type="ARBA" id="ARBA00011738"/>
    </source>
</evidence>
<keyword evidence="5 7" id="KW-0663">Pyridoxal phosphate</keyword>
<sequence>MTFTKIPVRQNIESISPYVSGKPIEEVQRELGLETIVKLASNENPFGYSPLAKEAMLAEMEQTSFYPEGMAPALAEKLARKLKINKDHIILGNGSDEVIRLLTRTYIQQNDEVIMADVTFPRYETNVLIDGGTPVKIPLINGVHDLQGMYEAITEKTRMIFVCNPNNPTGTIVQKEKLRSFIEKVPKHILLIVDEAYYEYVDDAEYLETLPLFNMHSNLVILRTFSKIYGLAALRIGYGLMDASIIQELVKVKEPFNTNRLAQAAAFASLDDHPFVENCVRKNEEGRRYLENELSKMGLTFFPSHANFLMVKLNQPGRDIFEKLLIQGVIIRSGHLLGYENTIRVTIGTPLENERFIASLQHIINKTSGDDHSK</sequence>
<evidence type="ECO:0000259" key="8">
    <source>
        <dbReference type="Pfam" id="PF00155"/>
    </source>
</evidence>
<keyword evidence="6 7" id="KW-0368">Histidine biosynthesis</keyword>
<dbReference type="AlphaFoldDB" id="A0AAW9N5E4"/>
<comment type="cofactor">
    <cofactor evidence="1 7">
        <name>pyridoxal 5'-phosphate</name>
        <dbReference type="ChEBI" id="CHEBI:597326"/>
    </cofactor>
</comment>
<dbReference type="PANTHER" id="PTHR43643">
    <property type="entry name" value="HISTIDINOL-PHOSPHATE AMINOTRANSFERASE 2"/>
    <property type="match status" value="1"/>
</dbReference>
<evidence type="ECO:0000256" key="3">
    <source>
        <dbReference type="ARBA" id="ARBA00022576"/>
    </source>
</evidence>
<dbReference type="GO" id="GO:0000105">
    <property type="term" value="P:L-histidine biosynthetic process"/>
    <property type="evidence" value="ECO:0007669"/>
    <property type="project" value="UniProtKB-UniRule"/>
</dbReference>
<keyword evidence="4 7" id="KW-0808">Transferase</keyword>
<comment type="catalytic activity">
    <reaction evidence="7">
        <text>L-histidinol phosphate + 2-oxoglutarate = 3-(imidazol-4-yl)-2-oxopropyl phosphate + L-glutamate</text>
        <dbReference type="Rhea" id="RHEA:23744"/>
        <dbReference type="ChEBI" id="CHEBI:16810"/>
        <dbReference type="ChEBI" id="CHEBI:29985"/>
        <dbReference type="ChEBI" id="CHEBI:57766"/>
        <dbReference type="ChEBI" id="CHEBI:57980"/>
        <dbReference type="EC" id="2.6.1.9"/>
    </reaction>
</comment>
<dbReference type="EMBL" id="JARNBH010000012">
    <property type="protein sequence ID" value="MEC0273678.1"/>
    <property type="molecule type" value="Genomic_DNA"/>
</dbReference>
<dbReference type="Gene3D" id="3.90.1150.10">
    <property type="entry name" value="Aspartate Aminotransferase, domain 1"/>
    <property type="match status" value="1"/>
</dbReference>
<dbReference type="EC" id="2.6.1.9" evidence="7"/>
<dbReference type="SUPFAM" id="SSF53383">
    <property type="entry name" value="PLP-dependent transferases"/>
    <property type="match status" value="1"/>
</dbReference>
<dbReference type="InterPro" id="IPR015424">
    <property type="entry name" value="PyrdxlP-dep_Trfase"/>
</dbReference>
<comment type="similarity">
    <text evidence="7">Belongs to the class-II pyridoxal-phosphate-dependent aminotransferase family. Histidinol-phosphate aminotransferase subfamily.</text>
</comment>
<dbReference type="HAMAP" id="MF_01023">
    <property type="entry name" value="HisC_aminotrans_2"/>
    <property type="match status" value="1"/>
</dbReference>
<evidence type="ECO:0000256" key="4">
    <source>
        <dbReference type="ARBA" id="ARBA00022679"/>
    </source>
</evidence>
<evidence type="ECO:0000256" key="5">
    <source>
        <dbReference type="ARBA" id="ARBA00022898"/>
    </source>
</evidence>
<accession>A0AAW9N5E4</accession>
<dbReference type="PANTHER" id="PTHR43643:SF3">
    <property type="entry name" value="HISTIDINOL-PHOSPHATE AMINOTRANSFERASE"/>
    <property type="match status" value="1"/>
</dbReference>
<gene>
    <name evidence="7 9" type="primary">hisC</name>
    <name evidence="9" type="ORF">P4706_11530</name>
</gene>
<dbReference type="InterPro" id="IPR050106">
    <property type="entry name" value="HistidinolP_aminotransfase"/>
</dbReference>
<dbReference type="Proteomes" id="UP001307168">
    <property type="component" value="Unassembled WGS sequence"/>
</dbReference>
<comment type="pathway">
    <text evidence="7">Amino-acid biosynthesis; L-histidine biosynthesis; L-histidine from 5-phospho-alpha-D-ribose 1-diphosphate: step 7/9.</text>
</comment>
<feature type="modified residue" description="N6-(pyridoxal phosphate)lysine" evidence="7">
    <location>
        <position position="227"/>
    </location>
</feature>
<dbReference type="Gene3D" id="3.40.640.10">
    <property type="entry name" value="Type I PLP-dependent aspartate aminotransferase-like (Major domain)"/>
    <property type="match status" value="1"/>
</dbReference>
<dbReference type="InterPro" id="IPR015422">
    <property type="entry name" value="PyrdxlP-dep_Trfase_small"/>
</dbReference>
<dbReference type="Pfam" id="PF00155">
    <property type="entry name" value="Aminotran_1_2"/>
    <property type="match status" value="1"/>
</dbReference>
<feature type="domain" description="Aminotransferase class I/classII large" evidence="8">
    <location>
        <begin position="35"/>
        <end position="360"/>
    </location>
</feature>
<protein>
    <recommendedName>
        <fullName evidence="7">Histidinol-phosphate aminotransferase</fullName>
        <ecNumber evidence="7">2.6.1.9</ecNumber>
    </recommendedName>
    <alternativeName>
        <fullName evidence="7">Imidazole acetol-phosphate transaminase</fullName>
    </alternativeName>
</protein>
<name>A0AAW9N5E4_9BACI</name>
<reference evidence="9 10" key="1">
    <citation type="submission" date="2023-03" db="EMBL/GenBank/DDBJ databases">
        <title>Bacillus Genome Sequencing.</title>
        <authorList>
            <person name="Dunlap C."/>
        </authorList>
    </citation>
    <scope>NUCLEOTIDE SEQUENCE [LARGE SCALE GENOMIC DNA]</scope>
    <source>
        <strain evidence="9 10">B-41290</strain>
    </source>
</reference>
<dbReference type="RefSeq" id="WP_367406864.1">
    <property type="nucleotide sequence ID" value="NZ_JARNBH010000012.1"/>
</dbReference>
<keyword evidence="10" id="KW-1185">Reference proteome</keyword>
<evidence type="ECO:0000256" key="7">
    <source>
        <dbReference type="HAMAP-Rule" id="MF_01023"/>
    </source>
</evidence>
<dbReference type="InterPro" id="IPR005861">
    <property type="entry name" value="HisP_aminotrans"/>
</dbReference>
<evidence type="ECO:0000313" key="10">
    <source>
        <dbReference type="Proteomes" id="UP001307168"/>
    </source>
</evidence>
<keyword evidence="3 7" id="KW-0032">Aminotransferase</keyword>
<evidence type="ECO:0000313" key="9">
    <source>
        <dbReference type="EMBL" id="MEC0273678.1"/>
    </source>
</evidence>